<accession>A0ABT0AAM7</accession>
<keyword evidence="2" id="KW-1185">Reference proteome</keyword>
<evidence type="ECO:0008006" key="3">
    <source>
        <dbReference type="Google" id="ProtNLM"/>
    </source>
</evidence>
<protein>
    <recommendedName>
        <fullName evidence="3">Methyl-accepting transducer domain-containing protein</fullName>
    </recommendedName>
</protein>
<reference evidence="1" key="1">
    <citation type="submission" date="2022-03" db="EMBL/GenBank/DDBJ databases">
        <title>Identification of a novel bacterium isolated from mangrove sediments.</title>
        <authorList>
            <person name="Pan X."/>
        </authorList>
    </citation>
    <scope>NUCLEOTIDE SEQUENCE</scope>
    <source>
        <strain evidence="1">B2637</strain>
    </source>
</reference>
<sequence length="583" mass="62017">MATLAHRLDAGSDASDGRADLVRQNLAAVAEGLNGHFDKAGLALGQTVETIDIILGALREVAEVFAKSEATAAIATLRDSASRLGQVAQSLERRGAEISAIHKVSRDLRRAISEVQRCLQVLQIYAMNVKIAASGAPDFVNFADEMNVKLGAGNRESEAFALKLAELDTSITSMQGIDARLLRECRKVIPQVPDRLARDAEALASHQDGLVDLAEATSNHARAIQGELASALTALQVGDRARQRLEHVCQACTRLDQASGQALSDPQRGHVLALLHAQVEDTAQEYERDTRALVAALQRLRTNAEKLTALQDRDTFDEQAGALFLRRMEDGIAEAAGMIGQLHEADVQAEATLDVILATVATVTERVAAIRNLRVDVRQMAINIGLRCRKTEVIGRPVSIIANEIRSHSDKLDTLIAGINSAEAELVAISERMRSMADNGDGAVGTGLSGALETIRDSAQATDMAMATVEQGAIGMAELMEQTQGFLAAALQMAPGIAEEAQALSASPLSPGAPGDDGPLRLLLDNIAESYTMAGERSVHNRFLRPGMAALGTSGNAPSASASDDNTGFEDFDDFDDFDDGLF</sequence>
<gene>
    <name evidence="1" type="ORF">MTR65_05990</name>
</gene>
<evidence type="ECO:0000313" key="1">
    <source>
        <dbReference type="EMBL" id="MCJ1960221.1"/>
    </source>
</evidence>
<dbReference type="Proteomes" id="UP001162802">
    <property type="component" value="Unassembled WGS sequence"/>
</dbReference>
<organism evidence="1 2">
    <name type="scientific">Novosphingobium mangrovi</name>
    <name type="common">ex Hu et al. 2023</name>
    <dbReference type="NCBI Taxonomy" id="2930094"/>
    <lineage>
        <taxon>Bacteria</taxon>
        <taxon>Pseudomonadati</taxon>
        <taxon>Pseudomonadota</taxon>
        <taxon>Alphaproteobacteria</taxon>
        <taxon>Sphingomonadales</taxon>
        <taxon>Sphingomonadaceae</taxon>
        <taxon>Novosphingobium</taxon>
    </lineage>
</organism>
<comment type="caution">
    <text evidence="1">The sequence shown here is derived from an EMBL/GenBank/DDBJ whole genome shotgun (WGS) entry which is preliminary data.</text>
</comment>
<evidence type="ECO:0000313" key="2">
    <source>
        <dbReference type="Proteomes" id="UP001162802"/>
    </source>
</evidence>
<dbReference type="RefSeq" id="WP_243798116.1">
    <property type="nucleotide sequence ID" value="NZ_JALHAT010000005.1"/>
</dbReference>
<name>A0ABT0AAM7_9SPHN</name>
<proteinExistence type="predicted"/>
<dbReference type="EMBL" id="JALHAT010000005">
    <property type="protein sequence ID" value="MCJ1960221.1"/>
    <property type="molecule type" value="Genomic_DNA"/>
</dbReference>